<dbReference type="PANTHER" id="PTHR11777">
    <property type="entry name" value="ALANYL-TRNA SYNTHETASE"/>
    <property type="match status" value="1"/>
</dbReference>
<proteinExistence type="inferred from homology"/>
<comment type="similarity">
    <text evidence="1">Belongs to the class-II aminoacyl-tRNA synthetase family.</text>
</comment>
<dbReference type="EMBL" id="MGAV01000021">
    <property type="protein sequence ID" value="OGK53291.1"/>
    <property type="molecule type" value="Genomic_DNA"/>
</dbReference>
<evidence type="ECO:0000256" key="3">
    <source>
        <dbReference type="ARBA" id="ARBA00022555"/>
    </source>
</evidence>
<dbReference type="GO" id="GO:0005737">
    <property type="term" value="C:cytoplasm"/>
    <property type="evidence" value="ECO:0007669"/>
    <property type="project" value="InterPro"/>
</dbReference>
<dbReference type="InterPro" id="IPR002318">
    <property type="entry name" value="Ala-tRNA-lgiase_IIc"/>
</dbReference>
<dbReference type="GO" id="GO:0000049">
    <property type="term" value="F:tRNA binding"/>
    <property type="evidence" value="ECO:0007669"/>
    <property type="project" value="UniProtKB-KW"/>
</dbReference>
<dbReference type="SMART" id="SM00863">
    <property type="entry name" value="tRNA_SAD"/>
    <property type="match status" value="1"/>
</dbReference>
<accession>A0A1F7JCF5</accession>
<dbReference type="CDD" id="cd00673">
    <property type="entry name" value="AlaRS_core"/>
    <property type="match status" value="1"/>
</dbReference>
<dbReference type="Gene3D" id="3.30.930.10">
    <property type="entry name" value="Bira Bifunctional Protein, Domain 2"/>
    <property type="match status" value="1"/>
</dbReference>
<dbReference type="GO" id="GO:0002161">
    <property type="term" value="F:aminoacyl-tRNA deacylase activity"/>
    <property type="evidence" value="ECO:0007669"/>
    <property type="project" value="TreeGrafter"/>
</dbReference>
<dbReference type="FunFam" id="3.30.980.10:FF:000004">
    <property type="entry name" value="Alanine--tRNA ligase, cytoplasmic"/>
    <property type="match status" value="1"/>
</dbReference>
<dbReference type="SUPFAM" id="SSF55186">
    <property type="entry name" value="ThrRS/AlaRS common domain"/>
    <property type="match status" value="1"/>
</dbReference>
<evidence type="ECO:0000256" key="5">
    <source>
        <dbReference type="ARBA" id="ARBA00022741"/>
    </source>
</evidence>
<sequence length="614" mass="70428">MINANDLRRKFADYWSSKKLGHREIPPAPLVLKEDPTTLFTSSGMQQLVPNLTGSPHPLGKRLYNIQPCFRATDIDEVGDNRHTCFFEMMGNWSLGDYFKEEQIPWMWDFFVKELELSKSKLYISVFSGTKEVPKDLESELIWKKLGISDDHIFFYDATKNWWSRSGPPEKMPDGEIGGPDAEVFYEFTDVPHDKKFGENCHPNCDCGRFLEIGNSVFIQYQKNNGKIIEMEQKNVDYGGGFERILSAINDQPDMFKTELFIDIVKEIEENTSKKYTDPLSIQAIRIIADHLKVAVFLIIEGIVPSNKEHGYILRRYLRRAAVKMHQLTGGLTPSFDQILDRGVLRVYDGIQGIDRHKQRSLIFQVVNREMERFSESLDRGLKHFTKLSDNQMEAEAFNLFASYGFPFEITAELAKQRGVMINKITFDEMYKTHQKLSRKVSSGMFKGGLADHSEQVIRYHTATHLLHQSLRDVLGDEVRQEGSNITGERLRFDFSLSRKPSDEEIKKVEEIINQKIKEALPARFEIMPKEKADQIGALSFFKEKYGDKVKVYFIGGSSDNPGLSYSKEFCGGPHIANTSEIGPIKITKIKKIGANLIRIYLIQHPTSTPDVEF</sequence>
<dbReference type="Pfam" id="PF07973">
    <property type="entry name" value="tRNA_SAD"/>
    <property type="match status" value="1"/>
</dbReference>
<keyword evidence="6" id="KW-0067">ATP-binding</keyword>
<evidence type="ECO:0000256" key="1">
    <source>
        <dbReference type="ARBA" id="ARBA00008226"/>
    </source>
</evidence>
<dbReference type="GO" id="GO:0004813">
    <property type="term" value="F:alanine-tRNA ligase activity"/>
    <property type="evidence" value="ECO:0007669"/>
    <property type="project" value="UniProtKB-EC"/>
</dbReference>
<reference evidence="11 12" key="1">
    <citation type="journal article" date="2016" name="Nat. Commun.">
        <title>Thousands of microbial genomes shed light on interconnected biogeochemical processes in an aquifer system.</title>
        <authorList>
            <person name="Anantharaman K."/>
            <person name="Brown C.T."/>
            <person name="Hug L.A."/>
            <person name="Sharon I."/>
            <person name="Castelle C.J."/>
            <person name="Probst A.J."/>
            <person name="Thomas B.C."/>
            <person name="Singh A."/>
            <person name="Wilkins M.J."/>
            <person name="Karaoz U."/>
            <person name="Brodie E.L."/>
            <person name="Williams K.H."/>
            <person name="Hubbard S.S."/>
            <person name="Banfield J.F."/>
        </authorList>
    </citation>
    <scope>NUCLEOTIDE SEQUENCE [LARGE SCALE GENOMIC DNA]</scope>
</reference>
<dbReference type="Proteomes" id="UP000177418">
    <property type="component" value="Unassembled WGS sequence"/>
</dbReference>
<evidence type="ECO:0000313" key="11">
    <source>
        <dbReference type="EMBL" id="OGK53291.1"/>
    </source>
</evidence>
<protein>
    <recommendedName>
        <fullName evidence="2">alanine--tRNA ligase</fullName>
        <ecNumber evidence="2">6.1.1.7</ecNumber>
    </recommendedName>
</protein>
<comment type="caution">
    <text evidence="11">The sequence shown here is derived from an EMBL/GenBank/DDBJ whole genome shotgun (WGS) entry which is preliminary data.</text>
</comment>
<evidence type="ECO:0000256" key="8">
    <source>
        <dbReference type="ARBA" id="ARBA00022917"/>
    </source>
</evidence>
<keyword evidence="4" id="KW-0436">Ligase</keyword>
<dbReference type="PROSITE" id="PS50860">
    <property type="entry name" value="AA_TRNA_LIGASE_II_ALA"/>
    <property type="match status" value="1"/>
</dbReference>
<dbReference type="EC" id="6.1.1.7" evidence="2"/>
<keyword evidence="7" id="KW-0694">RNA-binding</keyword>
<dbReference type="InterPro" id="IPR012947">
    <property type="entry name" value="tRNA_SAD"/>
</dbReference>
<keyword evidence="9" id="KW-0030">Aminoacyl-tRNA synthetase</keyword>
<evidence type="ECO:0000256" key="7">
    <source>
        <dbReference type="ARBA" id="ARBA00022884"/>
    </source>
</evidence>
<organism evidence="11 12">
    <name type="scientific">Candidatus Roizmanbacteria bacterium RIFCSPLOWO2_02_FULL_36_11</name>
    <dbReference type="NCBI Taxonomy" id="1802071"/>
    <lineage>
        <taxon>Bacteria</taxon>
        <taxon>Candidatus Roizmaniibacteriota</taxon>
    </lineage>
</organism>
<dbReference type="InterPro" id="IPR018164">
    <property type="entry name" value="Ala-tRNA-synth_IIc_N"/>
</dbReference>
<dbReference type="InterPro" id="IPR018163">
    <property type="entry name" value="Thr/Ala-tRNA-synth_IIc_edit"/>
</dbReference>
<evidence type="ECO:0000256" key="2">
    <source>
        <dbReference type="ARBA" id="ARBA00013168"/>
    </source>
</evidence>
<dbReference type="PRINTS" id="PR00980">
    <property type="entry name" value="TRNASYNTHALA"/>
</dbReference>
<dbReference type="GO" id="GO:0005524">
    <property type="term" value="F:ATP binding"/>
    <property type="evidence" value="ECO:0007669"/>
    <property type="project" value="UniProtKB-KW"/>
</dbReference>
<dbReference type="SUPFAM" id="SSF101353">
    <property type="entry name" value="Putative anticodon-binding domain of alanyl-tRNA synthetase (AlaRS)"/>
    <property type="match status" value="1"/>
</dbReference>
<gene>
    <name evidence="11" type="ORF">A3H78_03225</name>
</gene>
<keyword evidence="5" id="KW-0547">Nucleotide-binding</keyword>
<keyword evidence="8" id="KW-0648">Protein biosynthesis</keyword>
<dbReference type="PANTHER" id="PTHR11777:SF9">
    <property type="entry name" value="ALANINE--TRNA LIGASE, CYTOPLASMIC"/>
    <property type="match status" value="1"/>
</dbReference>
<dbReference type="InterPro" id="IPR018165">
    <property type="entry name" value="Ala-tRNA-synth_IIc_core"/>
</dbReference>
<dbReference type="NCBIfam" id="NF002436">
    <property type="entry name" value="PRK01584.1"/>
    <property type="match status" value="1"/>
</dbReference>
<evidence type="ECO:0000256" key="6">
    <source>
        <dbReference type="ARBA" id="ARBA00022840"/>
    </source>
</evidence>
<dbReference type="Gene3D" id="3.30.54.20">
    <property type="match status" value="1"/>
</dbReference>
<dbReference type="Pfam" id="PF01411">
    <property type="entry name" value="tRNA-synt_2c"/>
    <property type="match status" value="1"/>
</dbReference>
<dbReference type="GO" id="GO:0006419">
    <property type="term" value="P:alanyl-tRNA aminoacylation"/>
    <property type="evidence" value="ECO:0007669"/>
    <property type="project" value="InterPro"/>
</dbReference>
<keyword evidence="3" id="KW-0820">tRNA-binding</keyword>
<dbReference type="AlphaFoldDB" id="A0A1F7JCF5"/>
<dbReference type="Gene3D" id="3.30.980.10">
    <property type="entry name" value="Threonyl-trna Synthetase, Chain A, domain 2"/>
    <property type="match status" value="1"/>
</dbReference>
<dbReference type="InterPro" id="IPR050058">
    <property type="entry name" value="Ala-tRNA_ligase"/>
</dbReference>
<dbReference type="InterPro" id="IPR045864">
    <property type="entry name" value="aa-tRNA-synth_II/BPL/LPL"/>
</dbReference>
<evidence type="ECO:0000313" key="12">
    <source>
        <dbReference type="Proteomes" id="UP000177418"/>
    </source>
</evidence>
<evidence type="ECO:0000256" key="9">
    <source>
        <dbReference type="ARBA" id="ARBA00023146"/>
    </source>
</evidence>
<feature type="domain" description="Alanyl-transfer RNA synthetases family profile" evidence="10">
    <location>
        <begin position="2"/>
        <end position="600"/>
    </location>
</feature>
<dbReference type="InterPro" id="IPR018162">
    <property type="entry name" value="Ala-tRNA-ligase_IIc_anticod-bd"/>
</dbReference>
<evidence type="ECO:0000259" key="10">
    <source>
        <dbReference type="PROSITE" id="PS50860"/>
    </source>
</evidence>
<dbReference type="SUPFAM" id="SSF55681">
    <property type="entry name" value="Class II aaRS and biotin synthetases"/>
    <property type="match status" value="1"/>
</dbReference>
<evidence type="ECO:0000256" key="4">
    <source>
        <dbReference type="ARBA" id="ARBA00022598"/>
    </source>
</evidence>
<name>A0A1F7JCF5_9BACT</name>